<proteinExistence type="predicted"/>
<dbReference type="RefSeq" id="WP_250194602.1">
    <property type="nucleotide sequence ID" value="NZ_CP097635.1"/>
</dbReference>
<sequence>MKLQVSTPQGPQEAYAYTGGKPFDPTLPCVVMVHGALNDHSVWTLAARWFAHHGWSVLAVDQPGHGRSAGPVLPSVEALADWVLALLDAAGVQQAALVGHSMGSLIALEAAARAPARASALVMVGTAYPMKVSDALLSTALNTPLAAIDMVNTFSLSTIAAKPSYPGPGAWLHGGGRALMRRLLQQGAAHVPAGSNLFHHDFKLCDAYANGLQAAAAVSCPATLVLGGRDQMTPPKATRDLAQALKARGVILPTAGHALMQEAPEGLLGALRQALMESLAT</sequence>
<evidence type="ECO:0000313" key="3">
    <source>
        <dbReference type="Proteomes" id="UP001056201"/>
    </source>
</evidence>
<dbReference type="Gene3D" id="3.40.50.1820">
    <property type="entry name" value="alpha/beta hydrolase"/>
    <property type="match status" value="1"/>
</dbReference>
<dbReference type="InterPro" id="IPR029058">
    <property type="entry name" value="AB_hydrolase_fold"/>
</dbReference>
<dbReference type="PRINTS" id="PR00111">
    <property type="entry name" value="ABHYDROLASE"/>
</dbReference>
<keyword evidence="2" id="KW-0378">Hydrolase</keyword>
<keyword evidence="3" id="KW-1185">Reference proteome</keyword>
<accession>A0ABY4S1T0</accession>
<name>A0ABY4S1T0_AQUTE</name>
<dbReference type="PANTHER" id="PTHR43798:SF33">
    <property type="entry name" value="HYDROLASE, PUTATIVE (AFU_ORTHOLOGUE AFUA_2G14860)-RELATED"/>
    <property type="match status" value="1"/>
</dbReference>
<dbReference type="GO" id="GO:0016787">
    <property type="term" value="F:hydrolase activity"/>
    <property type="evidence" value="ECO:0007669"/>
    <property type="project" value="UniProtKB-KW"/>
</dbReference>
<feature type="domain" description="AB hydrolase-1" evidence="1">
    <location>
        <begin position="28"/>
        <end position="260"/>
    </location>
</feature>
<evidence type="ECO:0000313" key="2">
    <source>
        <dbReference type="EMBL" id="URI06339.1"/>
    </source>
</evidence>
<dbReference type="InterPro" id="IPR050266">
    <property type="entry name" value="AB_hydrolase_sf"/>
</dbReference>
<protein>
    <submittedName>
        <fullName evidence="2">Alpha/beta hydrolase</fullName>
    </submittedName>
</protein>
<gene>
    <name evidence="2" type="ORF">MW290_10450</name>
</gene>
<dbReference type="Pfam" id="PF00561">
    <property type="entry name" value="Abhydrolase_1"/>
    <property type="match status" value="1"/>
</dbReference>
<evidence type="ECO:0000259" key="1">
    <source>
        <dbReference type="Pfam" id="PF00561"/>
    </source>
</evidence>
<organism evidence="2 3">
    <name type="scientific">Aquincola tertiaricarbonis</name>
    <dbReference type="NCBI Taxonomy" id="391953"/>
    <lineage>
        <taxon>Bacteria</taxon>
        <taxon>Pseudomonadati</taxon>
        <taxon>Pseudomonadota</taxon>
        <taxon>Betaproteobacteria</taxon>
        <taxon>Burkholderiales</taxon>
        <taxon>Sphaerotilaceae</taxon>
        <taxon>Aquincola</taxon>
    </lineage>
</organism>
<dbReference type="PANTHER" id="PTHR43798">
    <property type="entry name" value="MONOACYLGLYCEROL LIPASE"/>
    <property type="match status" value="1"/>
</dbReference>
<dbReference type="EMBL" id="CP097635">
    <property type="protein sequence ID" value="URI06339.1"/>
    <property type="molecule type" value="Genomic_DNA"/>
</dbReference>
<dbReference type="SUPFAM" id="SSF53474">
    <property type="entry name" value="alpha/beta-Hydrolases"/>
    <property type="match status" value="1"/>
</dbReference>
<dbReference type="InterPro" id="IPR000073">
    <property type="entry name" value="AB_hydrolase_1"/>
</dbReference>
<dbReference type="Proteomes" id="UP001056201">
    <property type="component" value="Chromosome 1"/>
</dbReference>
<reference evidence="2" key="1">
    <citation type="submission" date="2022-05" db="EMBL/GenBank/DDBJ databases">
        <title>An RpoN-dependent PEP-CTERM gene is involved in floc formation of an Aquincola tertiaricarbonis strain.</title>
        <authorList>
            <person name="Qiu D."/>
            <person name="Xia M."/>
        </authorList>
    </citation>
    <scope>NUCLEOTIDE SEQUENCE</scope>
    <source>
        <strain evidence="2">RN12</strain>
    </source>
</reference>